<name>A0A318UDS9_9SPHI</name>
<keyword evidence="3" id="KW-1185">Reference proteome</keyword>
<accession>A0A318UDS9</accession>
<comment type="caution">
    <text evidence="2">The sequence shown here is derived from an EMBL/GenBank/DDBJ whole genome shotgun (WGS) entry which is preliminary data.</text>
</comment>
<sequence>KKLIDKLCKSSCGLERALVLVRDFRNLMENKLGNQLQGWIENVLHSGISEMATFANGLLRDYQSIENAIRLPWSNGPVEGNVNKLKTIKRQMYGRASFDLLRKRLVLKPT</sequence>
<gene>
    <name evidence="2" type="ORF">B0O44_1031</name>
</gene>
<feature type="domain" description="Transposase IS204/IS1001/IS1096/IS1165 DDE" evidence="1">
    <location>
        <begin position="4"/>
        <end position="104"/>
    </location>
</feature>
<evidence type="ECO:0000313" key="3">
    <source>
        <dbReference type="Proteomes" id="UP000248198"/>
    </source>
</evidence>
<feature type="non-terminal residue" evidence="2">
    <location>
        <position position="1"/>
    </location>
</feature>
<dbReference type="Proteomes" id="UP000248198">
    <property type="component" value="Unassembled WGS sequence"/>
</dbReference>
<dbReference type="RefSeq" id="WP_211321340.1">
    <property type="nucleotide sequence ID" value="NZ_QKLU01000003.1"/>
</dbReference>
<proteinExistence type="predicted"/>
<reference evidence="2 3" key="1">
    <citation type="submission" date="2018-06" db="EMBL/GenBank/DDBJ databases">
        <title>Genomic Encyclopedia of Archaeal and Bacterial Type Strains, Phase II (KMG-II): from individual species to whole genera.</title>
        <authorList>
            <person name="Goeker M."/>
        </authorList>
    </citation>
    <scope>NUCLEOTIDE SEQUENCE [LARGE SCALE GENOMIC DNA]</scope>
    <source>
        <strain evidence="2 3">DSM 27372</strain>
    </source>
</reference>
<dbReference type="PANTHER" id="PTHR33498:SF1">
    <property type="entry name" value="TRANSPOSASE FOR INSERTION SEQUENCE ELEMENT IS1557"/>
    <property type="match status" value="1"/>
</dbReference>
<dbReference type="AlphaFoldDB" id="A0A318UDS9"/>
<dbReference type="PANTHER" id="PTHR33498">
    <property type="entry name" value="TRANSPOSASE FOR INSERTION SEQUENCE ELEMENT IS1557"/>
    <property type="match status" value="1"/>
</dbReference>
<evidence type="ECO:0000259" key="1">
    <source>
        <dbReference type="Pfam" id="PF01610"/>
    </source>
</evidence>
<dbReference type="Pfam" id="PF01610">
    <property type="entry name" value="DDE_Tnp_ISL3"/>
    <property type="match status" value="1"/>
</dbReference>
<dbReference type="EMBL" id="QKLU01000003">
    <property type="protein sequence ID" value="PYF74556.1"/>
    <property type="molecule type" value="Genomic_DNA"/>
</dbReference>
<dbReference type="InterPro" id="IPR047951">
    <property type="entry name" value="Transpos_ISL3"/>
</dbReference>
<evidence type="ECO:0000313" key="2">
    <source>
        <dbReference type="EMBL" id="PYF74556.1"/>
    </source>
</evidence>
<organism evidence="2 3">
    <name type="scientific">Pedobacter nutrimenti</name>
    <dbReference type="NCBI Taxonomy" id="1241337"/>
    <lineage>
        <taxon>Bacteria</taxon>
        <taxon>Pseudomonadati</taxon>
        <taxon>Bacteroidota</taxon>
        <taxon>Sphingobacteriia</taxon>
        <taxon>Sphingobacteriales</taxon>
        <taxon>Sphingobacteriaceae</taxon>
        <taxon>Pedobacter</taxon>
    </lineage>
</organism>
<protein>
    <submittedName>
        <fullName evidence="2">Transposase</fullName>
    </submittedName>
</protein>
<dbReference type="InterPro" id="IPR002560">
    <property type="entry name" value="Transposase_DDE"/>
</dbReference>